<feature type="transmembrane region" description="Helical" evidence="6">
    <location>
        <begin position="243"/>
        <end position="262"/>
    </location>
</feature>
<evidence type="ECO:0000256" key="6">
    <source>
        <dbReference type="SAM" id="Phobius"/>
    </source>
</evidence>
<dbReference type="PANTHER" id="PTHR30474:SF3">
    <property type="entry name" value="PEPTIDOGLYCAN GLYCOSYLTRANSFERASE RODA"/>
    <property type="match status" value="1"/>
</dbReference>
<dbReference type="Pfam" id="PF01098">
    <property type="entry name" value="FTSW_RODA_SPOVE"/>
    <property type="match status" value="1"/>
</dbReference>
<accession>A0ABN0SXT5</accession>
<evidence type="ECO:0000256" key="2">
    <source>
        <dbReference type="ARBA" id="ARBA00022692"/>
    </source>
</evidence>
<feature type="transmembrane region" description="Helical" evidence="6">
    <location>
        <begin position="222"/>
        <end position="238"/>
    </location>
</feature>
<evidence type="ECO:0000313" key="7">
    <source>
        <dbReference type="EMBL" id="GAA0205505.1"/>
    </source>
</evidence>
<evidence type="ECO:0000256" key="3">
    <source>
        <dbReference type="ARBA" id="ARBA00022960"/>
    </source>
</evidence>
<name>A0ABN0SXT5_9FIRM</name>
<feature type="transmembrane region" description="Helical" evidence="6">
    <location>
        <begin position="393"/>
        <end position="414"/>
    </location>
</feature>
<feature type="transmembrane region" description="Helical" evidence="6">
    <location>
        <begin position="327"/>
        <end position="347"/>
    </location>
</feature>
<dbReference type="PANTHER" id="PTHR30474">
    <property type="entry name" value="CELL CYCLE PROTEIN"/>
    <property type="match status" value="1"/>
</dbReference>
<keyword evidence="5 6" id="KW-0472">Membrane</keyword>
<dbReference type="RefSeq" id="WP_304987982.1">
    <property type="nucleotide sequence ID" value="NZ_BAAACR010000002.1"/>
</dbReference>
<evidence type="ECO:0000256" key="4">
    <source>
        <dbReference type="ARBA" id="ARBA00022989"/>
    </source>
</evidence>
<evidence type="ECO:0000256" key="1">
    <source>
        <dbReference type="ARBA" id="ARBA00004141"/>
    </source>
</evidence>
<sequence>MTGGLKIAPVGILLCALGVLLLKQGAGTPGWVFDWHVQLACLPWLALLICAGAASYGIAARCRLDCVLLALAYVLLAVGLLEMARLKPALFTAQLRWACVGIVLWCIVVLFWNRLRRMLDYPYVLGLLTTLVLLLPLIFGVSIGGNKNWIAFGSFSVQPSEFGKILLIFFLAAYLADHHAVLTLPARRFLFLHLPPVRFIAPLIALWGLAVLMFIIAHDLGSALLFFGMAVLMTYMGTGRKSYVFLAGLFILAAAALSYALFGHVRVRFDIWLHPWADPNGMSYQVVQSLFAIGSGGIWGTGFAEGHPLLIPEVHTDFIFSAIAEEFGLIGAVLVLMVYALIFWRGSRIAMGLPRVEESLLAAGCAASILLQAFIITAGVTKLLPLTGITLPFISYGGSSMAASFVLVGILTALSKEVKEAADGRS</sequence>
<feature type="transmembrane region" description="Helical" evidence="6">
    <location>
        <begin position="35"/>
        <end position="59"/>
    </location>
</feature>
<evidence type="ECO:0000313" key="8">
    <source>
        <dbReference type="Proteomes" id="UP001500399"/>
    </source>
</evidence>
<dbReference type="InterPro" id="IPR001182">
    <property type="entry name" value="FtsW/RodA"/>
</dbReference>
<feature type="transmembrane region" description="Helical" evidence="6">
    <location>
        <begin position="197"/>
        <end position="216"/>
    </location>
</feature>
<feature type="transmembrane region" description="Helical" evidence="6">
    <location>
        <begin position="66"/>
        <end position="83"/>
    </location>
</feature>
<feature type="transmembrane region" description="Helical" evidence="6">
    <location>
        <begin position="124"/>
        <end position="145"/>
    </location>
</feature>
<protein>
    <submittedName>
        <fullName evidence="7">FtsW/RodA/SpoVE family cell cycle protein</fullName>
    </submittedName>
</protein>
<dbReference type="Proteomes" id="UP001500399">
    <property type="component" value="Unassembled WGS sequence"/>
</dbReference>
<keyword evidence="4 6" id="KW-1133">Transmembrane helix</keyword>
<evidence type="ECO:0000256" key="5">
    <source>
        <dbReference type="ARBA" id="ARBA00023136"/>
    </source>
</evidence>
<feature type="transmembrane region" description="Helical" evidence="6">
    <location>
        <begin position="95"/>
        <end position="112"/>
    </location>
</feature>
<feature type="transmembrane region" description="Helical" evidence="6">
    <location>
        <begin position="165"/>
        <end position="185"/>
    </location>
</feature>
<comment type="caution">
    <text evidence="7">The sequence shown here is derived from an EMBL/GenBank/DDBJ whole genome shotgun (WGS) entry which is preliminary data.</text>
</comment>
<keyword evidence="3" id="KW-0133">Cell shape</keyword>
<proteinExistence type="predicted"/>
<reference evidence="7 8" key="1">
    <citation type="journal article" date="2019" name="Int. J. Syst. Evol. Microbiol.">
        <title>The Global Catalogue of Microorganisms (GCM) 10K type strain sequencing project: providing services to taxonomists for standard genome sequencing and annotation.</title>
        <authorList>
            <consortium name="The Broad Institute Genomics Platform"/>
            <consortium name="The Broad Institute Genome Sequencing Center for Infectious Disease"/>
            <person name="Wu L."/>
            <person name="Ma J."/>
        </authorList>
    </citation>
    <scope>NUCLEOTIDE SEQUENCE [LARGE SCALE GENOMIC DNA]</scope>
    <source>
        <strain evidence="7 8">JCM 8542</strain>
    </source>
</reference>
<organism evidence="7 8">
    <name type="scientific">Selenomonas dianae</name>
    <dbReference type="NCBI Taxonomy" id="135079"/>
    <lineage>
        <taxon>Bacteria</taxon>
        <taxon>Bacillati</taxon>
        <taxon>Bacillota</taxon>
        <taxon>Negativicutes</taxon>
        <taxon>Selenomonadales</taxon>
        <taxon>Selenomonadaceae</taxon>
        <taxon>Selenomonas</taxon>
    </lineage>
</organism>
<keyword evidence="2 6" id="KW-0812">Transmembrane</keyword>
<comment type="subcellular location">
    <subcellularLocation>
        <location evidence="1">Membrane</location>
        <topology evidence="1">Multi-pass membrane protein</topology>
    </subcellularLocation>
</comment>
<dbReference type="EMBL" id="BAAACR010000002">
    <property type="protein sequence ID" value="GAA0205505.1"/>
    <property type="molecule type" value="Genomic_DNA"/>
</dbReference>
<gene>
    <name evidence="7" type="ORF">GCM10008919_06020</name>
</gene>
<keyword evidence="8" id="KW-1185">Reference proteome</keyword>
<feature type="transmembrane region" description="Helical" evidence="6">
    <location>
        <begin position="359"/>
        <end position="381"/>
    </location>
</feature>